<evidence type="ECO:0000313" key="4">
    <source>
        <dbReference type="Proteomes" id="UP000182427"/>
    </source>
</evidence>
<protein>
    <submittedName>
        <fullName evidence="3">Glycosyltransferase involved in cell wall bisynthesis</fullName>
    </submittedName>
</protein>
<evidence type="ECO:0000259" key="2">
    <source>
        <dbReference type="Pfam" id="PF13439"/>
    </source>
</evidence>
<dbReference type="Proteomes" id="UP000182427">
    <property type="component" value="Chromosome I"/>
</dbReference>
<dbReference type="InterPro" id="IPR001296">
    <property type="entry name" value="Glyco_trans_1"/>
</dbReference>
<name>A0A1G7MHX2_9BACT</name>
<sequence length="405" mass="44286">MVSCMGTAPRVAFFPDSFHEVNGVAHTARNFTAYAKRHSLPMLCIRAGAPGVRGKVNLNTNGSVTEVDLPRSAFSIAMEKDLSFDPTFSRYAVTISRELDRFNPDLIHITGPSELGIFGAYFAWRRNIPLAASWHTNVHEYAGRRSAPLAKLLTDAPQWIESGALHATSRFYRLAKVLYAPNEELCTLLESKTQRTCHVMRRGVDTELFSPTRRTRHLDSDELIFGYVGRLSIEKNVALLPLLQQALDAAGINARFCIIGHGGEEAALRQALPNADFVGVLRGEALATAYANMDLFAFPSETDTFGNVVLEALASGVPAAVTDGGGPKFIVTNESTGIVRPTSEWIEGIVELTKDRERLRAMGEAARAYATGCSWDAIFDAVVAEYPRTAPAIQPMKLSAESPQR</sequence>
<dbReference type="PANTHER" id="PTHR45947">
    <property type="entry name" value="SULFOQUINOVOSYL TRANSFERASE SQD2"/>
    <property type="match status" value="1"/>
</dbReference>
<proteinExistence type="predicted"/>
<dbReference type="Gene3D" id="3.40.50.2000">
    <property type="entry name" value="Glycogen Phosphorylase B"/>
    <property type="match status" value="2"/>
</dbReference>
<keyword evidence="3" id="KW-0808">Transferase</keyword>
<dbReference type="InterPro" id="IPR028098">
    <property type="entry name" value="Glyco_trans_4-like_N"/>
</dbReference>
<keyword evidence="4" id="KW-1185">Reference proteome</keyword>
<evidence type="ECO:0000313" key="3">
    <source>
        <dbReference type="EMBL" id="SDF61362.1"/>
    </source>
</evidence>
<reference evidence="3 4" key="1">
    <citation type="submission" date="2016-10" db="EMBL/GenBank/DDBJ databases">
        <authorList>
            <person name="de Groot N.N."/>
        </authorList>
    </citation>
    <scope>NUCLEOTIDE SEQUENCE [LARGE SCALE GENOMIC DNA]</scope>
    <source>
        <strain evidence="3 4">GAS232</strain>
    </source>
</reference>
<dbReference type="AlphaFoldDB" id="A0A1G7MHX2"/>
<dbReference type="PANTHER" id="PTHR45947:SF3">
    <property type="entry name" value="SULFOQUINOVOSYL TRANSFERASE SQD2"/>
    <property type="match status" value="1"/>
</dbReference>
<evidence type="ECO:0000259" key="1">
    <source>
        <dbReference type="Pfam" id="PF00534"/>
    </source>
</evidence>
<dbReference type="Pfam" id="PF13439">
    <property type="entry name" value="Glyco_transf_4"/>
    <property type="match status" value="1"/>
</dbReference>
<organism evidence="3 4">
    <name type="scientific">Terriglobus roseus</name>
    <dbReference type="NCBI Taxonomy" id="392734"/>
    <lineage>
        <taxon>Bacteria</taxon>
        <taxon>Pseudomonadati</taxon>
        <taxon>Acidobacteriota</taxon>
        <taxon>Terriglobia</taxon>
        <taxon>Terriglobales</taxon>
        <taxon>Acidobacteriaceae</taxon>
        <taxon>Terriglobus</taxon>
    </lineage>
</organism>
<dbReference type="SUPFAM" id="SSF53756">
    <property type="entry name" value="UDP-Glycosyltransferase/glycogen phosphorylase"/>
    <property type="match status" value="1"/>
</dbReference>
<dbReference type="GO" id="GO:0016757">
    <property type="term" value="F:glycosyltransferase activity"/>
    <property type="evidence" value="ECO:0007669"/>
    <property type="project" value="InterPro"/>
</dbReference>
<accession>A0A1G7MHX2</accession>
<feature type="domain" description="Glycosyltransferase subfamily 4-like N-terminal" evidence="2">
    <location>
        <begin position="74"/>
        <end position="207"/>
    </location>
</feature>
<dbReference type="Pfam" id="PF00534">
    <property type="entry name" value="Glycos_transf_1"/>
    <property type="match status" value="1"/>
</dbReference>
<dbReference type="EMBL" id="LT629690">
    <property type="protein sequence ID" value="SDF61362.1"/>
    <property type="molecule type" value="Genomic_DNA"/>
</dbReference>
<feature type="domain" description="Glycosyl transferase family 1" evidence="1">
    <location>
        <begin position="216"/>
        <end position="367"/>
    </location>
</feature>
<dbReference type="InterPro" id="IPR050194">
    <property type="entry name" value="Glycosyltransferase_grp1"/>
</dbReference>
<gene>
    <name evidence="3" type="ORF">SAMN05444167_2814</name>
</gene>